<dbReference type="EMBL" id="CAUOFW020007093">
    <property type="protein sequence ID" value="CAK9177608.1"/>
    <property type="molecule type" value="Genomic_DNA"/>
</dbReference>
<sequence length="57" mass="6420">MTQNLEDRIPKLLKKPLVKNPSLVNPPPMEECRLLLKTQELSQDLHVVGSGDLDVEV</sequence>
<dbReference type="AlphaFoldDB" id="A0ABC8U761"/>
<gene>
    <name evidence="1" type="ORF">ILEXP_LOCUS47520</name>
</gene>
<reference evidence="1 2" key="1">
    <citation type="submission" date="2024-02" db="EMBL/GenBank/DDBJ databases">
        <authorList>
            <person name="Vignale AGUSTIN F."/>
            <person name="Sosa J E."/>
            <person name="Modenutti C."/>
        </authorList>
    </citation>
    <scope>NUCLEOTIDE SEQUENCE [LARGE SCALE GENOMIC DNA]</scope>
</reference>
<proteinExistence type="predicted"/>
<dbReference type="Proteomes" id="UP001642360">
    <property type="component" value="Unassembled WGS sequence"/>
</dbReference>
<evidence type="ECO:0000313" key="2">
    <source>
        <dbReference type="Proteomes" id="UP001642360"/>
    </source>
</evidence>
<comment type="caution">
    <text evidence="1">The sequence shown here is derived from an EMBL/GenBank/DDBJ whole genome shotgun (WGS) entry which is preliminary data.</text>
</comment>
<protein>
    <submittedName>
        <fullName evidence="1">Uncharacterized protein</fullName>
    </submittedName>
</protein>
<keyword evidence="2" id="KW-1185">Reference proteome</keyword>
<name>A0ABC8U761_9AQUA</name>
<organism evidence="1 2">
    <name type="scientific">Ilex paraguariensis</name>
    <name type="common">yerba mate</name>
    <dbReference type="NCBI Taxonomy" id="185542"/>
    <lineage>
        <taxon>Eukaryota</taxon>
        <taxon>Viridiplantae</taxon>
        <taxon>Streptophyta</taxon>
        <taxon>Embryophyta</taxon>
        <taxon>Tracheophyta</taxon>
        <taxon>Spermatophyta</taxon>
        <taxon>Magnoliopsida</taxon>
        <taxon>eudicotyledons</taxon>
        <taxon>Gunneridae</taxon>
        <taxon>Pentapetalae</taxon>
        <taxon>asterids</taxon>
        <taxon>campanulids</taxon>
        <taxon>Aquifoliales</taxon>
        <taxon>Aquifoliaceae</taxon>
        <taxon>Ilex</taxon>
    </lineage>
</organism>
<evidence type="ECO:0000313" key="1">
    <source>
        <dbReference type="EMBL" id="CAK9177608.1"/>
    </source>
</evidence>
<accession>A0ABC8U761</accession>